<gene>
    <name evidence="9" type="ORF">D2T29_20370</name>
</gene>
<dbReference type="PROSITE" id="PS00687">
    <property type="entry name" value="ALDEHYDE_DEHYDR_GLU"/>
    <property type="match status" value="1"/>
</dbReference>
<evidence type="ECO:0000259" key="8">
    <source>
        <dbReference type="Pfam" id="PF00171"/>
    </source>
</evidence>
<evidence type="ECO:0000256" key="5">
    <source>
        <dbReference type="PIRSR" id="PIRSR036492-1"/>
    </source>
</evidence>
<dbReference type="PANTHER" id="PTHR43570">
    <property type="entry name" value="ALDEHYDE DEHYDROGENASE"/>
    <property type="match status" value="1"/>
</dbReference>
<dbReference type="CDD" id="cd07134">
    <property type="entry name" value="ALDH_AlkH-like"/>
    <property type="match status" value="1"/>
</dbReference>
<dbReference type="PROSITE" id="PS00070">
    <property type="entry name" value="ALDEHYDE_DEHYDR_CYS"/>
    <property type="match status" value="1"/>
</dbReference>
<comment type="caution">
    <text evidence="9">The sequence shown here is derived from an EMBL/GenBank/DDBJ whole genome shotgun (WGS) entry which is preliminary data.</text>
</comment>
<dbReference type="InterPro" id="IPR016161">
    <property type="entry name" value="Ald_DH/histidinol_DH"/>
</dbReference>
<feature type="domain" description="Aldehyde dehydrogenase" evidence="8">
    <location>
        <begin position="6"/>
        <end position="432"/>
    </location>
</feature>
<sequence>MTDATAEALFAAQKAKSDDRRISFGLAERREALARLANAIREFEPEITAAMAQDFGKPEAEVFLSEILPLMQEIRHSRRHLRRWMRPVHVGQTLLGLGTSARIVPQARGVCLIIAPWNYPFNLCIGPLVSCLAAGNSAILKPSEMTPATSEVIARLVARTFPPDLVAVVLGGKEESQALLALPFDHIFFTGSPEVGKVVMQAASRNLTSVTLELGGKSPTIVGPDADIETAAKWIAFGKFSNAGQTCIAPDHVFVHGSVHDRFVAALRVRISDAYGSTATSPNLARIVNDRHAGRLAGLIADAVAKGGRIVSGGAQQGTALAPTLLESITPDMEIDREEIFGPVLPIMTYDDIETVIRRINARPKPLALYVFDRNRERVDHILAATTSGSAGVNLTILQYAHDGLPFGGVNNSGMGAAHGHHGFRAFSHERAVLRNRFSALPVIFPPYTGRAAKLIRLAKRFLG</sequence>
<dbReference type="GO" id="GO:0004029">
    <property type="term" value="F:aldehyde dehydrogenase (NAD+) activity"/>
    <property type="evidence" value="ECO:0007669"/>
    <property type="project" value="TreeGrafter"/>
</dbReference>
<dbReference type="RefSeq" id="WP_128233919.1">
    <property type="nucleotide sequence ID" value="NZ_SAUY01000043.1"/>
</dbReference>
<keyword evidence="3" id="KW-0520">NAD</keyword>
<feature type="active site" evidence="5">
    <location>
        <position position="247"/>
    </location>
</feature>
<proteinExistence type="inferred from homology"/>
<evidence type="ECO:0000256" key="3">
    <source>
        <dbReference type="ARBA" id="ARBA00023027"/>
    </source>
</evidence>
<dbReference type="InterPro" id="IPR029510">
    <property type="entry name" value="Ald_DH_CS_GLU"/>
</dbReference>
<comment type="similarity">
    <text evidence="1 4 7">Belongs to the aldehyde dehydrogenase family.</text>
</comment>
<dbReference type="InterPro" id="IPR016160">
    <property type="entry name" value="Ald_DH_CS_CYS"/>
</dbReference>
<evidence type="ECO:0000313" key="9">
    <source>
        <dbReference type="EMBL" id="RWR26541.1"/>
    </source>
</evidence>
<evidence type="ECO:0000256" key="6">
    <source>
        <dbReference type="PROSITE-ProRule" id="PRU10007"/>
    </source>
</evidence>
<protein>
    <recommendedName>
        <fullName evidence="4">Aldehyde dehydrogenase</fullName>
    </recommendedName>
</protein>
<evidence type="ECO:0000313" key="10">
    <source>
        <dbReference type="Proteomes" id="UP000284451"/>
    </source>
</evidence>
<dbReference type="EMBL" id="SAUY01000043">
    <property type="protein sequence ID" value="RWR26541.1"/>
    <property type="molecule type" value="Genomic_DNA"/>
</dbReference>
<evidence type="ECO:0000256" key="4">
    <source>
        <dbReference type="PIRNR" id="PIRNR036492"/>
    </source>
</evidence>
<dbReference type="Gene3D" id="3.40.605.10">
    <property type="entry name" value="Aldehyde Dehydrogenase, Chain A, domain 1"/>
    <property type="match status" value="1"/>
</dbReference>
<dbReference type="Pfam" id="PF00171">
    <property type="entry name" value="Aldedh"/>
    <property type="match status" value="1"/>
</dbReference>
<reference evidence="9 10" key="1">
    <citation type="submission" date="2019-01" db="EMBL/GenBank/DDBJ databases">
        <title>Sinorhodobacter populi sp. nov. isolated from the symptomatic bark tissue of Populus euramericana canker.</title>
        <authorList>
            <person name="Xu G."/>
        </authorList>
    </citation>
    <scope>NUCLEOTIDE SEQUENCE [LARGE SCALE GENOMIC DNA]</scope>
    <source>
        <strain evidence="9 10">07D10-4-3</strain>
    </source>
</reference>
<reference evidence="9 10" key="2">
    <citation type="submission" date="2019-01" db="EMBL/GenBank/DDBJ databases">
        <authorList>
            <person name="Li Y."/>
        </authorList>
    </citation>
    <scope>NUCLEOTIDE SEQUENCE [LARGE SCALE GENOMIC DNA]</scope>
    <source>
        <strain evidence="9 10">07D10-4-3</strain>
    </source>
</reference>
<dbReference type="InterPro" id="IPR016162">
    <property type="entry name" value="Ald_DH_N"/>
</dbReference>
<dbReference type="AlphaFoldDB" id="A0A443K1C2"/>
<dbReference type="PIRSF" id="PIRSF036492">
    <property type="entry name" value="ALDH"/>
    <property type="match status" value="1"/>
</dbReference>
<dbReference type="SUPFAM" id="SSF53720">
    <property type="entry name" value="ALDH-like"/>
    <property type="match status" value="1"/>
</dbReference>
<dbReference type="InterPro" id="IPR015590">
    <property type="entry name" value="Aldehyde_DH_dom"/>
</dbReference>
<dbReference type="FunFam" id="3.40.605.10:FF:000004">
    <property type="entry name" value="Aldehyde dehydrogenase"/>
    <property type="match status" value="1"/>
</dbReference>
<keyword evidence="2 4" id="KW-0560">Oxidoreductase</keyword>
<evidence type="ECO:0000256" key="7">
    <source>
        <dbReference type="RuleBase" id="RU003345"/>
    </source>
</evidence>
<dbReference type="Proteomes" id="UP000284451">
    <property type="component" value="Unassembled WGS sequence"/>
</dbReference>
<dbReference type="InterPro" id="IPR016163">
    <property type="entry name" value="Ald_DH_C"/>
</dbReference>
<dbReference type="GO" id="GO:0006081">
    <property type="term" value="P:aldehyde metabolic process"/>
    <property type="evidence" value="ECO:0007669"/>
    <property type="project" value="InterPro"/>
</dbReference>
<evidence type="ECO:0000256" key="1">
    <source>
        <dbReference type="ARBA" id="ARBA00009986"/>
    </source>
</evidence>
<organism evidence="9 10">
    <name type="scientific">Paenirhodobacter populi</name>
    <dbReference type="NCBI Taxonomy" id="2306993"/>
    <lineage>
        <taxon>Bacteria</taxon>
        <taxon>Pseudomonadati</taxon>
        <taxon>Pseudomonadota</taxon>
        <taxon>Alphaproteobacteria</taxon>
        <taxon>Rhodobacterales</taxon>
        <taxon>Rhodobacter group</taxon>
        <taxon>Paenirhodobacter</taxon>
    </lineage>
</organism>
<name>A0A443K1C2_9RHOB</name>
<accession>A0A443K1C2</accession>
<dbReference type="PANTHER" id="PTHR43570:SF20">
    <property type="entry name" value="ALDEHYDE DEHYDROGENASE ALDX-RELATED"/>
    <property type="match status" value="1"/>
</dbReference>
<dbReference type="InterPro" id="IPR012394">
    <property type="entry name" value="Aldehyde_DH_NAD(P)"/>
</dbReference>
<feature type="active site" evidence="5 6">
    <location>
        <position position="213"/>
    </location>
</feature>
<evidence type="ECO:0000256" key="2">
    <source>
        <dbReference type="ARBA" id="ARBA00023002"/>
    </source>
</evidence>
<dbReference type="GO" id="GO:0005737">
    <property type="term" value="C:cytoplasm"/>
    <property type="evidence" value="ECO:0007669"/>
    <property type="project" value="TreeGrafter"/>
</dbReference>
<dbReference type="Gene3D" id="3.40.309.10">
    <property type="entry name" value="Aldehyde Dehydrogenase, Chain A, domain 2"/>
    <property type="match status" value="1"/>
</dbReference>